<organism evidence="3 4">
    <name type="scientific">Dendrobium catenatum</name>
    <dbReference type="NCBI Taxonomy" id="906689"/>
    <lineage>
        <taxon>Eukaryota</taxon>
        <taxon>Viridiplantae</taxon>
        <taxon>Streptophyta</taxon>
        <taxon>Embryophyta</taxon>
        <taxon>Tracheophyta</taxon>
        <taxon>Spermatophyta</taxon>
        <taxon>Magnoliopsida</taxon>
        <taxon>Liliopsida</taxon>
        <taxon>Asparagales</taxon>
        <taxon>Orchidaceae</taxon>
        <taxon>Epidendroideae</taxon>
        <taxon>Malaxideae</taxon>
        <taxon>Dendrobiinae</taxon>
        <taxon>Dendrobium</taxon>
    </lineage>
</organism>
<dbReference type="PANTHER" id="PTHR15574">
    <property type="entry name" value="WD REPEAT DOMAIN-CONTAINING FAMILY"/>
    <property type="match status" value="1"/>
</dbReference>
<evidence type="ECO:0000313" key="4">
    <source>
        <dbReference type="Proteomes" id="UP000233837"/>
    </source>
</evidence>
<keyword evidence="4" id="KW-1185">Reference proteome</keyword>
<dbReference type="EMBL" id="KZ501977">
    <property type="protein sequence ID" value="PKU85675.1"/>
    <property type="molecule type" value="Genomic_DNA"/>
</dbReference>
<protein>
    <submittedName>
        <fullName evidence="3">Uncharacterized protein</fullName>
    </submittedName>
</protein>
<dbReference type="Proteomes" id="UP000233837">
    <property type="component" value="Unassembled WGS sequence"/>
</dbReference>
<keyword evidence="1" id="KW-0853">WD repeat</keyword>
<dbReference type="STRING" id="906689.A0A2I0XCP2"/>
<evidence type="ECO:0000256" key="2">
    <source>
        <dbReference type="ARBA" id="ARBA00022737"/>
    </source>
</evidence>
<dbReference type="InterPro" id="IPR015943">
    <property type="entry name" value="WD40/YVTN_repeat-like_dom_sf"/>
</dbReference>
<dbReference type="PANTHER" id="PTHR15574:SF21">
    <property type="entry name" value="DDB1- AND CUL4-ASSOCIATED FACTOR 8"/>
    <property type="match status" value="1"/>
</dbReference>
<name>A0A2I0XCP2_9ASPA</name>
<dbReference type="Gene3D" id="2.130.10.10">
    <property type="entry name" value="YVTN repeat-like/Quinoprotein amine dehydrogenase"/>
    <property type="match status" value="1"/>
</dbReference>
<proteinExistence type="predicted"/>
<evidence type="ECO:0000313" key="3">
    <source>
        <dbReference type="EMBL" id="PKU85675.1"/>
    </source>
</evidence>
<dbReference type="SUPFAM" id="SSF50978">
    <property type="entry name" value="WD40 repeat-like"/>
    <property type="match status" value="1"/>
</dbReference>
<dbReference type="InterPro" id="IPR036322">
    <property type="entry name" value="WD40_repeat_dom_sf"/>
</dbReference>
<dbReference type="GO" id="GO:0005737">
    <property type="term" value="C:cytoplasm"/>
    <property type="evidence" value="ECO:0007669"/>
    <property type="project" value="TreeGrafter"/>
</dbReference>
<dbReference type="AlphaFoldDB" id="A0A2I0XCP2"/>
<dbReference type="InterPro" id="IPR045151">
    <property type="entry name" value="DCAF8"/>
</dbReference>
<dbReference type="GO" id="GO:0080008">
    <property type="term" value="C:Cul4-RING E3 ubiquitin ligase complex"/>
    <property type="evidence" value="ECO:0007669"/>
    <property type="project" value="TreeGrafter"/>
</dbReference>
<evidence type="ECO:0000256" key="1">
    <source>
        <dbReference type="ARBA" id="ARBA00022574"/>
    </source>
</evidence>
<accession>A0A2I0XCP2</accession>
<reference evidence="3 4" key="1">
    <citation type="journal article" date="2016" name="Sci. Rep.">
        <title>The Dendrobium catenatum Lindl. genome sequence provides insights into polysaccharide synthase, floral development and adaptive evolution.</title>
        <authorList>
            <person name="Zhang G.Q."/>
            <person name="Xu Q."/>
            <person name="Bian C."/>
            <person name="Tsai W.C."/>
            <person name="Yeh C.M."/>
            <person name="Liu K.W."/>
            <person name="Yoshida K."/>
            <person name="Zhang L.S."/>
            <person name="Chang S.B."/>
            <person name="Chen F."/>
            <person name="Shi Y."/>
            <person name="Su Y.Y."/>
            <person name="Zhang Y.Q."/>
            <person name="Chen L.J."/>
            <person name="Yin Y."/>
            <person name="Lin M."/>
            <person name="Huang H."/>
            <person name="Deng H."/>
            <person name="Wang Z.W."/>
            <person name="Zhu S.L."/>
            <person name="Zhao X."/>
            <person name="Deng C."/>
            <person name="Niu S.C."/>
            <person name="Huang J."/>
            <person name="Wang M."/>
            <person name="Liu G.H."/>
            <person name="Yang H.J."/>
            <person name="Xiao X.J."/>
            <person name="Hsiao Y.Y."/>
            <person name="Wu W.L."/>
            <person name="Chen Y.Y."/>
            <person name="Mitsuda N."/>
            <person name="Ohme-Takagi M."/>
            <person name="Luo Y.B."/>
            <person name="Van de Peer Y."/>
            <person name="Liu Z.J."/>
        </authorList>
    </citation>
    <scope>NUCLEOTIDE SEQUENCE [LARGE SCALE GENOMIC DNA]</scope>
    <source>
        <tissue evidence="3">The whole plant</tissue>
    </source>
</reference>
<keyword evidence="2" id="KW-0677">Repeat</keyword>
<gene>
    <name evidence="3" type="ORF">MA16_Dca003416</name>
</gene>
<reference evidence="3 4" key="2">
    <citation type="journal article" date="2017" name="Nature">
        <title>The Apostasia genome and the evolution of orchids.</title>
        <authorList>
            <person name="Zhang G.Q."/>
            <person name="Liu K.W."/>
            <person name="Li Z."/>
            <person name="Lohaus R."/>
            <person name="Hsiao Y.Y."/>
            <person name="Niu S.C."/>
            <person name="Wang J.Y."/>
            <person name="Lin Y.C."/>
            <person name="Xu Q."/>
            <person name="Chen L.J."/>
            <person name="Yoshida K."/>
            <person name="Fujiwara S."/>
            <person name="Wang Z.W."/>
            <person name="Zhang Y.Q."/>
            <person name="Mitsuda N."/>
            <person name="Wang M."/>
            <person name="Liu G.H."/>
            <person name="Pecoraro L."/>
            <person name="Huang H.X."/>
            <person name="Xiao X.J."/>
            <person name="Lin M."/>
            <person name="Wu X.Y."/>
            <person name="Wu W.L."/>
            <person name="Chen Y.Y."/>
            <person name="Chang S.B."/>
            <person name="Sakamoto S."/>
            <person name="Ohme-Takagi M."/>
            <person name="Yagi M."/>
            <person name="Zeng S.J."/>
            <person name="Shen C.Y."/>
            <person name="Yeh C.M."/>
            <person name="Luo Y.B."/>
            <person name="Tsai W.C."/>
            <person name="Van de Peer Y."/>
            <person name="Liu Z.J."/>
        </authorList>
    </citation>
    <scope>NUCLEOTIDE SEQUENCE [LARGE SCALE GENOMIC DNA]</scope>
    <source>
        <tissue evidence="3">The whole plant</tissue>
    </source>
</reference>
<sequence length="77" mass="9015">MVMLWDWETGLAKLSFHSGHSNNVFQAKFMPYTDERTMVTCAADGEVHLFHFLAHNFQLVDVVLSYMHQRKLVFLNL</sequence>